<comment type="caution">
    <text evidence="3">The sequence shown here is derived from an EMBL/GenBank/DDBJ whole genome shotgun (WGS) entry which is preliminary data.</text>
</comment>
<reference evidence="3" key="2">
    <citation type="journal article" date="2022" name="Hortic Res">
        <title>The genome of Dioscorea zingiberensis sheds light on the biosynthesis, origin and evolution of the medicinally important diosgenin saponins.</title>
        <authorList>
            <person name="Li Y."/>
            <person name="Tan C."/>
            <person name="Li Z."/>
            <person name="Guo J."/>
            <person name="Li S."/>
            <person name="Chen X."/>
            <person name="Wang C."/>
            <person name="Dai X."/>
            <person name="Yang H."/>
            <person name="Song W."/>
            <person name="Hou L."/>
            <person name="Xu J."/>
            <person name="Tong Z."/>
            <person name="Xu A."/>
            <person name="Yuan X."/>
            <person name="Wang W."/>
            <person name="Yang Q."/>
            <person name="Chen L."/>
            <person name="Sun Z."/>
            <person name="Wang K."/>
            <person name="Pan B."/>
            <person name="Chen J."/>
            <person name="Bao Y."/>
            <person name="Liu F."/>
            <person name="Qi X."/>
            <person name="Gang D.R."/>
            <person name="Wen J."/>
            <person name="Li J."/>
        </authorList>
    </citation>
    <scope>NUCLEOTIDE SEQUENCE</scope>
    <source>
        <strain evidence="3">Dzin_1.0</strain>
    </source>
</reference>
<feature type="domain" description="Myb/SANT-like" evidence="2">
    <location>
        <begin position="3"/>
        <end position="78"/>
    </location>
</feature>
<feature type="compositionally biased region" description="Polar residues" evidence="1">
    <location>
        <begin position="145"/>
        <end position="154"/>
    </location>
</feature>
<feature type="compositionally biased region" description="Low complexity" evidence="1">
    <location>
        <begin position="155"/>
        <end position="172"/>
    </location>
</feature>
<dbReference type="InterPro" id="IPR024752">
    <property type="entry name" value="Myb/SANT-like_dom"/>
</dbReference>
<evidence type="ECO:0000256" key="1">
    <source>
        <dbReference type="SAM" id="MobiDB-lite"/>
    </source>
</evidence>
<dbReference type="PANTHER" id="PTHR46929">
    <property type="entry name" value="EXPRESSED PROTEIN"/>
    <property type="match status" value="1"/>
</dbReference>
<reference evidence="3" key="1">
    <citation type="submission" date="2021-03" db="EMBL/GenBank/DDBJ databases">
        <authorList>
            <person name="Li Z."/>
            <person name="Yang C."/>
        </authorList>
    </citation>
    <scope>NUCLEOTIDE SEQUENCE</scope>
    <source>
        <strain evidence="3">Dzin_1.0</strain>
        <tissue evidence="3">Leaf</tissue>
    </source>
</reference>
<dbReference type="EMBL" id="JAGGNH010000006">
    <property type="protein sequence ID" value="KAJ0969553.1"/>
    <property type="molecule type" value="Genomic_DNA"/>
</dbReference>
<dbReference type="Pfam" id="PF12776">
    <property type="entry name" value="Myb_DNA-bind_3"/>
    <property type="match status" value="1"/>
</dbReference>
<dbReference type="Proteomes" id="UP001085076">
    <property type="component" value="Miscellaneous, Linkage group lg06"/>
</dbReference>
<name>A0A9D5CAD2_9LILI</name>
<feature type="compositionally biased region" description="Acidic residues" evidence="1">
    <location>
        <begin position="130"/>
        <end position="142"/>
    </location>
</feature>
<proteinExistence type="predicted"/>
<gene>
    <name evidence="3" type="ORF">J5N97_022430</name>
</gene>
<evidence type="ECO:0000313" key="3">
    <source>
        <dbReference type="EMBL" id="KAJ0969553.1"/>
    </source>
</evidence>
<accession>A0A9D5CAD2</accession>
<evidence type="ECO:0000313" key="4">
    <source>
        <dbReference type="Proteomes" id="UP001085076"/>
    </source>
</evidence>
<protein>
    <recommendedName>
        <fullName evidence="2">Myb/SANT-like domain-containing protein</fullName>
    </recommendedName>
</protein>
<dbReference type="OrthoDB" id="686209at2759"/>
<dbReference type="AlphaFoldDB" id="A0A9D5CAD2"/>
<dbReference type="PANTHER" id="PTHR46929:SF3">
    <property type="entry name" value="MYB_SANT-LIKE DOMAIN-CONTAINING PROTEIN"/>
    <property type="match status" value="1"/>
</dbReference>
<keyword evidence="4" id="KW-1185">Reference proteome</keyword>
<evidence type="ECO:0000259" key="2">
    <source>
        <dbReference type="Pfam" id="PF12776"/>
    </source>
</evidence>
<feature type="region of interest" description="Disordered" evidence="1">
    <location>
        <begin position="124"/>
        <end position="174"/>
    </location>
</feature>
<organism evidence="3 4">
    <name type="scientific">Dioscorea zingiberensis</name>
    <dbReference type="NCBI Taxonomy" id="325984"/>
    <lineage>
        <taxon>Eukaryota</taxon>
        <taxon>Viridiplantae</taxon>
        <taxon>Streptophyta</taxon>
        <taxon>Embryophyta</taxon>
        <taxon>Tracheophyta</taxon>
        <taxon>Spermatophyta</taxon>
        <taxon>Magnoliopsida</taxon>
        <taxon>Liliopsida</taxon>
        <taxon>Dioscoreales</taxon>
        <taxon>Dioscoreaceae</taxon>
        <taxon>Dioscorea</taxon>
    </lineage>
</organism>
<sequence>MARAGLKMDKSFKRQAFVEVATIINRSFTLPANMDTDKVENHMRTIKQCYQELKKVMDLSGVGWNDEKKMFVLEDETFRTFVEAHPKLKEWLNKPIINLKELRLICGDDQATGQFSRSTYENFGVGGDEGVNETEPNVEDMDATPSEQGSQPLETPSVSVSTPTGSRGSRTSRASFDSAIEDITKGVGELTCTLKKSKIHWIENLSTVLFSMDDEYTEEELESTYDYLCRNEGDARGFVHRRPGMRKR</sequence>